<dbReference type="GO" id="GO:0006046">
    <property type="term" value="P:N-acetylglucosamine catabolic process"/>
    <property type="evidence" value="ECO:0007669"/>
    <property type="project" value="UniProtKB-UniRule"/>
</dbReference>
<gene>
    <name evidence="6" type="primary">gamA</name>
    <name evidence="4" type="synonym">nagB</name>
    <name evidence="6" type="ORF">PATL70BA_1731</name>
</gene>
<dbReference type="InterPro" id="IPR018321">
    <property type="entry name" value="Glucosamine6P_isomerase_CS"/>
</dbReference>
<dbReference type="GO" id="GO:0004342">
    <property type="term" value="F:glucosamine-6-phosphate deaminase activity"/>
    <property type="evidence" value="ECO:0007669"/>
    <property type="project" value="UniProtKB-UniRule"/>
</dbReference>
<dbReference type="GO" id="GO:0019262">
    <property type="term" value="P:N-acetylneuraminate catabolic process"/>
    <property type="evidence" value="ECO:0007669"/>
    <property type="project" value="UniProtKB-UniRule"/>
</dbReference>
<evidence type="ECO:0000256" key="2">
    <source>
        <dbReference type="ARBA" id="ARBA00022801"/>
    </source>
</evidence>
<keyword evidence="7" id="KW-1185">Reference proteome</keyword>
<feature type="active site" description="Proton acceptor; for ring-opening step" evidence="4">
    <location>
        <position position="145"/>
    </location>
</feature>
<dbReference type="CDD" id="cd01399">
    <property type="entry name" value="GlcN6P_deaminase"/>
    <property type="match status" value="1"/>
</dbReference>
<dbReference type="PANTHER" id="PTHR42892">
    <property type="entry name" value="GLUCOSAMINE-6-PHOSPHATE DEAMINASE-LIKE PROTEIN BT_0258-RELATED"/>
    <property type="match status" value="1"/>
</dbReference>
<reference evidence="6 7" key="1">
    <citation type="submission" date="2018-09" db="EMBL/GenBank/DDBJ databases">
        <authorList>
            <person name="Postec A."/>
        </authorList>
    </citation>
    <scope>NUCLEOTIDE SEQUENCE [LARGE SCALE GENOMIC DNA]</scope>
    <source>
        <strain evidence="6">70B-A</strain>
    </source>
</reference>
<proteinExistence type="inferred from homology"/>
<dbReference type="InterPro" id="IPR006148">
    <property type="entry name" value="Glc/Gal-6P_isomerase"/>
</dbReference>
<comment type="catalytic activity">
    <reaction evidence="1 4">
        <text>alpha-D-glucosamine 6-phosphate + H2O = beta-D-fructose 6-phosphate + NH4(+)</text>
        <dbReference type="Rhea" id="RHEA:12172"/>
        <dbReference type="ChEBI" id="CHEBI:15377"/>
        <dbReference type="ChEBI" id="CHEBI:28938"/>
        <dbReference type="ChEBI" id="CHEBI:57634"/>
        <dbReference type="ChEBI" id="CHEBI:75989"/>
        <dbReference type="EC" id="3.5.99.6"/>
    </reaction>
</comment>
<comment type="function">
    <text evidence="4">Catalyzes the reversible isomerization-deamination of glucosamine 6-phosphate (GlcN6P) to form fructose 6-phosphate (Fru6P) and ammonium ion.</text>
</comment>
<dbReference type="HAMAP" id="MF_01241">
    <property type="entry name" value="GlcN6P_deamin"/>
    <property type="match status" value="1"/>
</dbReference>
<evidence type="ECO:0000313" key="6">
    <source>
        <dbReference type="EMBL" id="VDN47620.1"/>
    </source>
</evidence>
<dbReference type="InterPro" id="IPR004547">
    <property type="entry name" value="Glucosamine6P_isomerase"/>
</dbReference>
<evidence type="ECO:0000313" key="7">
    <source>
        <dbReference type="Proteomes" id="UP000279029"/>
    </source>
</evidence>
<evidence type="ECO:0000256" key="1">
    <source>
        <dbReference type="ARBA" id="ARBA00000644"/>
    </source>
</evidence>
<dbReference type="Pfam" id="PF01182">
    <property type="entry name" value="Glucosamine_iso"/>
    <property type="match status" value="1"/>
</dbReference>
<comment type="similarity">
    <text evidence="4">Belongs to the glucosamine/galactosamine-6-phosphate isomerase family. NagB subfamily.</text>
</comment>
<dbReference type="PANTHER" id="PTHR42892:SF1">
    <property type="entry name" value="GLUCOSAMINE-6-PHOSPHATE ISOMERASE"/>
    <property type="match status" value="1"/>
</dbReference>
<name>A0A3P7P298_9FIRM</name>
<feature type="active site" description="For ring-opening step" evidence="4">
    <location>
        <position position="150"/>
    </location>
</feature>
<dbReference type="EC" id="3.5.99.6" evidence="4"/>
<dbReference type="NCBIfam" id="TIGR00502">
    <property type="entry name" value="nagB"/>
    <property type="match status" value="1"/>
</dbReference>
<dbReference type="AlphaFoldDB" id="A0A3P7P298"/>
<dbReference type="FunFam" id="3.40.50.1360:FF:000003">
    <property type="entry name" value="Glucosamine-6-phosphate deaminase"/>
    <property type="match status" value="1"/>
</dbReference>
<comment type="pathway">
    <text evidence="4">Amino-sugar metabolism; N-acetylneuraminate degradation; D-fructose 6-phosphate from N-acetylneuraminate: step 5/5.</text>
</comment>
<comment type="caution">
    <text evidence="4">Lacks conserved residue(s) required for the propagation of feature annotation.</text>
</comment>
<dbReference type="InterPro" id="IPR052960">
    <property type="entry name" value="GlcN6P_deaminase-like"/>
</dbReference>
<feature type="active site" description="For ring-opening step" evidence="4">
    <location>
        <position position="143"/>
    </location>
</feature>
<dbReference type="KEGG" id="cbar:PATL70BA_1731"/>
<dbReference type="InterPro" id="IPR037171">
    <property type="entry name" value="NagB/RpiA_transferase-like"/>
</dbReference>
<evidence type="ECO:0000256" key="3">
    <source>
        <dbReference type="ARBA" id="ARBA00023277"/>
    </source>
</evidence>
<dbReference type="GO" id="GO:0005975">
    <property type="term" value="P:carbohydrate metabolic process"/>
    <property type="evidence" value="ECO:0007669"/>
    <property type="project" value="InterPro"/>
</dbReference>
<evidence type="ECO:0000256" key="4">
    <source>
        <dbReference type="HAMAP-Rule" id="MF_01241"/>
    </source>
</evidence>
<keyword evidence="3 4" id="KW-0119">Carbohydrate metabolism</keyword>
<organism evidence="6 7">
    <name type="scientific">Petrocella atlantisensis</name>
    <dbReference type="NCBI Taxonomy" id="2173034"/>
    <lineage>
        <taxon>Bacteria</taxon>
        <taxon>Bacillati</taxon>
        <taxon>Bacillota</taxon>
        <taxon>Clostridia</taxon>
        <taxon>Lachnospirales</taxon>
        <taxon>Vallitaleaceae</taxon>
        <taxon>Petrocella</taxon>
    </lineage>
</organism>
<evidence type="ECO:0000259" key="5">
    <source>
        <dbReference type="Pfam" id="PF01182"/>
    </source>
</evidence>
<dbReference type="UniPathway" id="UPA00629">
    <property type="reaction ID" value="UER00684"/>
</dbReference>
<accession>A0A3P7P298</accession>
<dbReference type="SUPFAM" id="SSF100950">
    <property type="entry name" value="NagB/RpiA/CoA transferase-like"/>
    <property type="match status" value="1"/>
</dbReference>
<dbReference type="Proteomes" id="UP000279029">
    <property type="component" value="Chromosome"/>
</dbReference>
<feature type="active site" description="Proton acceptor; for enolization step" evidence="4">
    <location>
        <position position="74"/>
    </location>
</feature>
<dbReference type="EMBL" id="LR130778">
    <property type="protein sequence ID" value="VDN47620.1"/>
    <property type="molecule type" value="Genomic_DNA"/>
</dbReference>
<dbReference type="PROSITE" id="PS01161">
    <property type="entry name" value="GLC_GALNAC_ISOMERASE"/>
    <property type="match status" value="1"/>
</dbReference>
<protein>
    <recommendedName>
        <fullName evidence="4">Glucosamine-6-phosphate deaminase</fullName>
        <ecNumber evidence="4">3.5.99.6</ecNumber>
    </recommendedName>
    <alternativeName>
        <fullName evidence="4">GlcN6P deaminase</fullName>
        <shortName evidence="4">GNPDA</shortName>
    </alternativeName>
    <alternativeName>
        <fullName evidence="4">Glucosamine-6-phosphate isomerase</fullName>
    </alternativeName>
</protein>
<feature type="domain" description="Glucosamine/galactosamine-6-phosphate isomerase" evidence="5">
    <location>
        <begin position="18"/>
        <end position="232"/>
    </location>
</feature>
<keyword evidence="2 4" id="KW-0378">Hydrolase</keyword>
<dbReference type="Gene3D" id="3.40.50.1360">
    <property type="match status" value="1"/>
</dbReference>
<sequence>MKYRYKGMSILITEGYEEMSKKAALMVAAQVTIRPSSVLGLATGSTPEGMYKELVAMYKQGEIDFSDVKTFNLDEYYPIEERNPQSYAYYMKKNLFDHININPQEVHIPNGTAKDVETSCEVYDKMIEAAGGIDLQVLGIGNNGHIGFNEPDVHFEAGTHLVELDEETIEANARFFSRIEDVPKRAISMGIRTIMHSKKIVLLASGASKGKVIREMLFGEVTPNLPASILLLHNDVTLILDREASVYVTKHLIK</sequence>